<proteinExistence type="predicted"/>
<organism evidence="1 2">
    <name type="scientific">Agaricus bisporus var. burnettii</name>
    <dbReference type="NCBI Taxonomy" id="192524"/>
    <lineage>
        <taxon>Eukaryota</taxon>
        <taxon>Fungi</taxon>
        <taxon>Dikarya</taxon>
        <taxon>Basidiomycota</taxon>
        <taxon>Agaricomycotina</taxon>
        <taxon>Agaricomycetes</taxon>
        <taxon>Agaricomycetidae</taxon>
        <taxon>Agaricales</taxon>
        <taxon>Agaricineae</taxon>
        <taxon>Agaricaceae</taxon>
        <taxon>Agaricus</taxon>
    </lineage>
</organism>
<evidence type="ECO:0000313" key="2">
    <source>
        <dbReference type="Proteomes" id="UP000629468"/>
    </source>
</evidence>
<comment type="caution">
    <text evidence="1">The sequence shown here is derived from an EMBL/GenBank/DDBJ whole genome shotgun (WGS) entry which is preliminary data.</text>
</comment>
<gene>
    <name evidence="1" type="ORF">Agabi119p4_5222</name>
</gene>
<sequence>MTDSQPVACNFFRHPPSQQLFTRIHDIPWLILLPELEKLTTALETFLVTNPSSTAMDTLLEARKAMRRKMNPLRDAMLSAREFSRHYFEFVDNVFENRHVSDYAKVVYTALAHETATKAAEAQQALTGFREELEGGVFRVRSSISGDDNNVSLFIGESSQIVSTMVTAIEECTYLLQEFKVAFLNITRQGFDPEAYEHNPPSDEECQLVSEKWQMFRNHIHGVSLDWNRLAIHLEIPRFDVPACDDTPEDARDAAALIDFSKHPVKAEAPPNPSSSDKVVISFWQKILECLSLRFSLKRFR</sequence>
<dbReference type="AlphaFoldDB" id="A0A8H7F538"/>
<dbReference type="EMBL" id="JABXXO010000006">
    <property type="protein sequence ID" value="KAF7776829.1"/>
    <property type="molecule type" value="Genomic_DNA"/>
</dbReference>
<reference evidence="1 2" key="1">
    <citation type="journal article" name="Sci. Rep.">
        <title>Telomere-to-telomere assembled and centromere annotated genomes of the two main subspecies of the button mushroom Agaricus bisporus reveal especially polymorphic chromosome ends.</title>
        <authorList>
            <person name="Sonnenberg A.S.M."/>
            <person name="Sedaghat-Telgerd N."/>
            <person name="Lavrijssen B."/>
            <person name="Ohm R.A."/>
            <person name="Hendrickx P.M."/>
            <person name="Scholtmeijer K."/>
            <person name="Baars J.J.P."/>
            <person name="van Peer A."/>
        </authorList>
    </citation>
    <scope>NUCLEOTIDE SEQUENCE [LARGE SCALE GENOMIC DNA]</scope>
    <source>
        <strain evidence="1 2">H119_p4</strain>
    </source>
</reference>
<dbReference type="Proteomes" id="UP000629468">
    <property type="component" value="Unassembled WGS sequence"/>
</dbReference>
<accession>A0A8H7F538</accession>
<name>A0A8H7F538_AGABI</name>
<evidence type="ECO:0000313" key="1">
    <source>
        <dbReference type="EMBL" id="KAF7776829.1"/>
    </source>
</evidence>
<protein>
    <submittedName>
        <fullName evidence="1">Uncharacterized protein</fullName>
    </submittedName>
</protein>